<organism evidence="2">
    <name type="scientific">uncultured Armatimonadetes bacterium</name>
    <dbReference type="NCBI Taxonomy" id="157466"/>
    <lineage>
        <taxon>Bacteria</taxon>
        <taxon>Bacillati</taxon>
        <taxon>Armatimonadota</taxon>
        <taxon>environmental samples</taxon>
    </lineage>
</organism>
<dbReference type="EMBL" id="CADCTO010000135">
    <property type="protein sequence ID" value="CAA9231974.1"/>
    <property type="molecule type" value="Genomic_DNA"/>
</dbReference>
<gene>
    <name evidence="2" type="ORF">AVDCRST_MAG63-1015</name>
</gene>
<dbReference type="PANTHER" id="PTHR36440:SF1">
    <property type="entry name" value="PUTATIVE (AFU_ORTHOLOGUE AFUA_8G07350)-RELATED"/>
    <property type="match status" value="1"/>
</dbReference>
<sequence length="168" mass="18691">MKTLRETLVLGPDEGRALFVGRGLGVRYMVEGLETSGALALVEHPVAPKYLAAPLHVHHREDEISYVLEGEIGAQIGDRVLRAPAGTLVFKPRDVWHTFWNPGDTPARILEIITPAGFEKYFEEVMNYFPENGPPDVAGLKALCRRYDFEMDVESVPGLLQKYGLSDV</sequence>
<dbReference type="Pfam" id="PF07883">
    <property type="entry name" value="Cupin_2"/>
    <property type="match status" value="1"/>
</dbReference>
<name>A0A6J4HU46_9BACT</name>
<dbReference type="InterPro" id="IPR013096">
    <property type="entry name" value="Cupin_2"/>
</dbReference>
<feature type="domain" description="Cupin type-2" evidence="1">
    <location>
        <begin position="47"/>
        <end position="112"/>
    </location>
</feature>
<dbReference type="Gene3D" id="2.60.120.10">
    <property type="entry name" value="Jelly Rolls"/>
    <property type="match status" value="1"/>
</dbReference>
<dbReference type="InterPro" id="IPR014710">
    <property type="entry name" value="RmlC-like_jellyroll"/>
</dbReference>
<dbReference type="AlphaFoldDB" id="A0A6J4HU46"/>
<evidence type="ECO:0000259" key="1">
    <source>
        <dbReference type="Pfam" id="PF07883"/>
    </source>
</evidence>
<accession>A0A6J4HU46</accession>
<dbReference type="InterPro" id="IPR011051">
    <property type="entry name" value="RmlC_Cupin_sf"/>
</dbReference>
<reference evidence="2" key="1">
    <citation type="submission" date="2020-02" db="EMBL/GenBank/DDBJ databases">
        <authorList>
            <person name="Meier V. D."/>
        </authorList>
    </citation>
    <scope>NUCLEOTIDE SEQUENCE</scope>
    <source>
        <strain evidence="2">AVDCRST_MAG63</strain>
    </source>
</reference>
<proteinExistence type="predicted"/>
<dbReference type="SUPFAM" id="SSF51182">
    <property type="entry name" value="RmlC-like cupins"/>
    <property type="match status" value="1"/>
</dbReference>
<protein>
    <recommendedName>
        <fullName evidence="1">Cupin type-2 domain-containing protein</fullName>
    </recommendedName>
</protein>
<dbReference type="PANTHER" id="PTHR36440">
    <property type="entry name" value="PUTATIVE (AFU_ORTHOLOGUE AFUA_8G07350)-RELATED"/>
    <property type="match status" value="1"/>
</dbReference>
<dbReference type="InterPro" id="IPR053146">
    <property type="entry name" value="QDO-like"/>
</dbReference>
<evidence type="ECO:0000313" key="2">
    <source>
        <dbReference type="EMBL" id="CAA9231974.1"/>
    </source>
</evidence>